<feature type="transmembrane region" description="Helical" evidence="5">
    <location>
        <begin position="239"/>
        <end position="258"/>
    </location>
</feature>
<evidence type="ECO:0000313" key="8">
    <source>
        <dbReference type="Proteomes" id="UP000436911"/>
    </source>
</evidence>
<dbReference type="PANTHER" id="PTHR32322:SF9">
    <property type="entry name" value="AMINO-ACID METABOLITE EFFLUX PUMP-RELATED"/>
    <property type="match status" value="1"/>
</dbReference>
<dbReference type="AlphaFoldDB" id="A0A368P0B8"/>
<feature type="transmembrane region" description="Helical" evidence="5">
    <location>
        <begin position="203"/>
        <end position="227"/>
    </location>
</feature>
<dbReference type="RefSeq" id="WP_060716350.1">
    <property type="nucleotide sequence ID" value="NZ_CP055265.1"/>
</dbReference>
<dbReference type="Gene3D" id="1.10.3730.20">
    <property type="match status" value="2"/>
</dbReference>
<feature type="transmembrane region" description="Helical" evidence="5">
    <location>
        <begin position="140"/>
        <end position="160"/>
    </location>
</feature>
<dbReference type="Proteomes" id="UP000436911">
    <property type="component" value="Unassembled WGS sequence"/>
</dbReference>
<feature type="transmembrane region" description="Helical" evidence="5">
    <location>
        <begin position="33"/>
        <end position="50"/>
    </location>
</feature>
<name>A0A368P0B8_AGRVI</name>
<feature type="transmembrane region" description="Helical" evidence="5">
    <location>
        <begin position="7"/>
        <end position="27"/>
    </location>
</feature>
<dbReference type="InterPro" id="IPR037185">
    <property type="entry name" value="EmrE-like"/>
</dbReference>
<feature type="transmembrane region" description="Helical" evidence="5">
    <location>
        <begin position="57"/>
        <end position="77"/>
    </location>
</feature>
<feature type="domain" description="EamA" evidence="6">
    <location>
        <begin position="141"/>
        <end position="281"/>
    </location>
</feature>
<keyword evidence="4 5" id="KW-0472">Membrane</keyword>
<evidence type="ECO:0000256" key="1">
    <source>
        <dbReference type="ARBA" id="ARBA00004141"/>
    </source>
</evidence>
<dbReference type="InterPro" id="IPR000620">
    <property type="entry name" value="EamA_dom"/>
</dbReference>
<gene>
    <name evidence="7" type="ORF">DXT89_23025</name>
</gene>
<sequence>MKPQHILLALLVAAIWGINFTVISVGLGSFPPLLLAALRFAIAATPALLLPRPNIRWPLFIWIGATLFLGQFALLFTGMAVGITAGLASVVLQSQAFLTILIASTFLRERPTFRQITGTLVAFAGLVVIADTAGGTDFTMTGLGLCLAAALCWAVGNVLLRRAGTAVDMFALMAWLSLIPPIPLLGMSLIVDGPATLGHAMQAMSWGGVGTVLYIAVLSTTLCFAIWGQLLKKYPASAVAPFSLLVPIFGAASAALFLGEKFETTRIVGMIMVTTGLVVIVIPTKRFWRPQRT</sequence>
<dbReference type="PANTHER" id="PTHR32322">
    <property type="entry name" value="INNER MEMBRANE TRANSPORTER"/>
    <property type="match status" value="1"/>
</dbReference>
<comment type="caution">
    <text evidence="7">The sequence shown here is derived from an EMBL/GenBank/DDBJ whole genome shotgun (WGS) entry which is preliminary data.</text>
</comment>
<comment type="subcellular location">
    <subcellularLocation>
        <location evidence="1">Membrane</location>
        <topology evidence="1">Multi-pass membrane protein</topology>
    </subcellularLocation>
</comment>
<feature type="transmembrane region" description="Helical" evidence="5">
    <location>
        <begin position="172"/>
        <end position="191"/>
    </location>
</feature>
<feature type="transmembrane region" description="Helical" evidence="5">
    <location>
        <begin position="264"/>
        <end position="282"/>
    </location>
</feature>
<dbReference type="InterPro" id="IPR050638">
    <property type="entry name" value="AA-Vitamin_Transporters"/>
</dbReference>
<feature type="domain" description="EamA" evidence="6">
    <location>
        <begin position="6"/>
        <end position="129"/>
    </location>
</feature>
<evidence type="ECO:0000256" key="5">
    <source>
        <dbReference type="SAM" id="Phobius"/>
    </source>
</evidence>
<evidence type="ECO:0000256" key="3">
    <source>
        <dbReference type="ARBA" id="ARBA00022989"/>
    </source>
</evidence>
<dbReference type="SUPFAM" id="SSF103481">
    <property type="entry name" value="Multidrug resistance efflux transporter EmrE"/>
    <property type="match status" value="2"/>
</dbReference>
<protein>
    <submittedName>
        <fullName evidence="7">EamA family transporter</fullName>
    </submittedName>
</protein>
<feature type="transmembrane region" description="Helical" evidence="5">
    <location>
        <begin position="83"/>
        <end position="104"/>
    </location>
</feature>
<dbReference type="OrthoDB" id="7158585at2"/>
<keyword evidence="2 5" id="KW-0812">Transmembrane</keyword>
<proteinExistence type="predicted"/>
<dbReference type="GO" id="GO:0016020">
    <property type="term" value="C:membrane"/>
    <property type="evidence" value="ECO:0007669"/>
    <property type="project" value="UniProtKB-SubCell"/>
</dbReference>
<feature type="transmembrane region" description="Helical" evidence="5">
    <location>
        <begin position="116"/>
        <end position="134"/>
    </location>
</feature>
<evidence type="ECO:0000259" key="6">
    <source>
        <dbReference type="Pfam" id="PF00892"/>
    </source>
</evidence>
<keyword evidence="3 5" id="KW-1133">Transmembrane helix</keyword>
<evidence type="ECO:0000256" key="2">
    <source>
        <dbReference type="ARBA" id="ARBA00022692"/>
    </source>
</evidence>
<reference evidence="7 8" key="1">
    <citation type="submission" date="2018-08" db="EMBL/GenBank/DDBJ databases">
        <title>Genome sequencing of Agrobacterium vitis strain ICMP 10754.</title>
        <authorList>
            <person name="Visnovsky S.B."/>
            <person name="Pitman A.R."/>
        </authorList>
    </citation>
    <scope>NUCLEOTIDE SEQUENCE [LARGE SCALE GENOMIC DNA]</scope>
    <source>
        <strain evidence="7 8">ICMP 10754</strain>
    </source>
</reference>
<accession>A0A368P0B8</accession>
<dbReference type="Pfam" id="PF00892">
    <property type="entry name" value="EamA"/>
    <property type="match status" value="2"/>
</dbReference>
<evidence type="ECO:0000256" key="4">
    <source>
        <dbReference type="ARBA" id="ARBA00023136"/>
    </source>
</evidence>
<organism evidence="7 8">
    <name type="scientific">Agrobacterium vitis</name>
    <name type="common">Rhizobium vitis</name>
    <dbReference type="NCBI Taxonomy" id="373"/>
    <lineage>
        <taxon>Bacteria</taxon>
        <taxon>Pseudomonadati</taxon>
        <taxon>Pseudomonadota</taxon>
        <taxon>Alphaproteobacteria</taxon>
        <taxon>Hyphomicrobiales</taxon>
        <taxon>Rhizobiaceae</taxon>
        <taxon>Rhizobium/Agrobacterium group</taxon>
        <taxon>Agrobacterium</taxon>
    </lineage>
</organism>
<dbReference type="EMBL" id="QUSG01000021">
    <property type="protein sequence ID" value="KAA3521847.1"/>
    <property type="molecule type" value="Genomic_DNA"/>
</dbReference>
<evidence type="ECO:0000313" key="7">
    <source>
        <dbReference type="EMBL" id="KAA3521847.1"/>
    </source>
</evidence>
<dbReference type="GeneID" id="60681530"/>